<dbReference type="Proteomes" id="UP000460718">
    <property type="component" value="Unassembled WGS sequence"/>
</dbReference>
<feature type="region of interest" description="Disordered" evidence="1">
    <location>
        <begin position="70"/>
        <end position="89"/>
    </location>
</feature>
<comment type="caution">
    <text evidence="2">The sequence shown here is derived from an EMBL/GenBank/DDBJ whole genome shotgun (WGS) entry which is preliminary data.</text>
</comment>
<evidence type="ECO:0000313" key="3">
    <source>
        <dbReference type="Proteomes" id="UP000460718"/>
    </source>
</evidence>
<sequence length="105" mass="11612">MLLKQRQVLDQHLTLRSVADLPSSDFSVACCKSDLYVSLKLNSTKPRRPCLKNTFNTAGSARALHLPRVGRHQRRAQRRAPVAKSVGKMDMSTLELGGHAMSGQL</sequence>
<gene>
    <name evidence="2" type="ORF">PF011_g21831</name>
</gene>
<proteinExistence type="predicted"/>
<accession>A0A6A3IN53</accession>
<reference evidence="2 3" key="1">
    <citation type="submission" date="2018-09" db="EMBL/GenBank/DDBJ databases">
        <title>Genomic investigation of the strawberry pathogen Phytophthora fragariae indicates pathogenicity is determined by transcriptional variation in three key races.</title>
        <authorList>
            <person name="Adams T.M."/>
            <person name="Armitage A.D."/>
            <person name="Sobczyk M.K."/>
            <person name="Bates H.J."/>
            <person name="Dunwell J.M."/>
            <person name="Nellist C.F."/>
            <person name="Harrison R.J."/>
        </authorList>
    </citation>
    <scope>NUCLEOTIDE SEQUENCE [LARGE SCALE GENOMIC DNA]</scope>
    <source>
        <strain evidence="2 3">SCRP245</strain>
    </source>
</reference>
<dbReference type="EMBL" id="QXFW01002110">
    <property type="protein sequence ID" value="KAE8981935.1"/>
    <property type="molecule type" value="Genomic_DNA"/>
</dbReference>
<evidence type="ECO:0000256" key="1">
    <source>
        <dbReference type="SAM" id="MobiDB-lite"/>
    </source>
</evidence>
<organism evidence="2 3">
    <name type="scientific">Phytophthora fragariae</name>
    <dbReference type="NCBI Taxonomy" id="53985"/>
    <lineage>
        <taxon>Eukaryota</taxon>
        <taxon>Sar</taxon>
        <taxon>Stramenopiles</taxon>
        <taxon>Oomycota</taxon>
        <taxon>Peronosporomycetes</taxon>
        <taxon>Peronosporales</taxon>
        <taxon>Peronosporaceae</taxon>
        <taxon>Phytophthora</taxon>
    </lineage>
</organism>
<dbReference type="AlphaFoldDB" id="A0A6A3IN53"/>
<evidence type="ECO:0000313" key="2">
    <source>
        <dbReference type="EMBL" id="KAE8981935.1"/>
    </source>
</evidence>
<protein>
    <submittedName>
        <fullName evidence="2">Uncharacterized protein</fullName>
    </submittedName>
</protein>
<name>A0A6A3IN53_9STRA</name>